<accession>A0A6H0SL29</accession>
<proteinExistence type="predicted"/>
<feature type="transmembrane region" description="Helical" evidence="1">
    <location>
        <begin position="66"/>
        <end position="87"/>
    </location>
</feature>
<evidence type="ECO:0000313" key="2">
    <source>
        <dbReference type="EMBL" id="QIV86697.1"/>
    </source>
</evidence>
<organism evidence="2 3">
    <name type="scientific">Glutamicibacter mishrai</name>
    <dbReference type="NCBI Taxonomy" id="1775880"/>
    <lineage>
        <taxon>Bacteria</taxon>
        <taxon>Bacillati</taxon>
        <taxon>Actinomycetota</taxon>
        <taxon>Actinomycetes</taxon>
        <taxon>Micrococcales</taxon>
        <taxon>Micrococcaceae</taxon>
        <taxon>Glutamicibacter</taxon>
    </lineage>
</organism>
<keyword evidence="1" id="KW-1133">Transmembrane helix</keyword>
<keyword evidence="1" id="KW-0472">Membrane</keyword>
<protein>
    <submittedName>
        <fullName evidence="2">Uncharacterized protein</fullName>
    </submittedName>
</protein>
<keyword evidence="3" id="KW-1185">Reference proteome</keyword>
<evidence type="ECO:0000256" key="1">
    <source>
        <dbReference type="SAM" id="Phobius"/>
    </source>
</evidence>
<feature type="transmembrane region" description="Helical" evidence="1">
    <location>
        <begin position="28"/>
        <end position="46"/>
    </location>
</feature>
<sequence length="108" mass="11379">MAKNNSDSNAIRFISESGHHRPRIRRSLFLLGGGVILAGVGTFLITNGLPDYSVRRAQLTVQLIPLVLGVLALIFGVVGLVSALIGFARSGSAATDLVVDQDGLTDYS</sequence>
<dbReference type="AlphaFoldDB" id="A0A6H0SL29"/>
<name>A0A6H0SL29_9MICC</name>
<evidence type="ECO:0000313" key="3">
    <source>
        <dbReference type="Proteomes" id="UP000502331"/>
    </source>
</evidence>
<dbReference type="Proteomes" id="UP000502331">
    <property type="component" value="Chromosome"/>
</dbReference>
<reference evidence="2 3" key="1">
    <citation type="submission" date="2018-09" db="EMBL/GenBank/DDBJ databases">
        <title>Glutamicibacter mishrai S5-52T (LMG 29155T = KCTC 39846T).</title>
        <authorList>
            <person name="Das S.K."/>
        </authorList>
    </citation>
    <scope>NUCLEOTIDE SEQUENCE [LARGE SCALE GENOMIC DNA]</scope>
    <source>
        <strain evidence="2 3">S5-52</strain>
    </source>
</reference>
<keyword evidence="1" id="KW-0812">Transmembrane</keyword>
<gene>
    <name evidence="2" type="ORF">D3791_05845</name>
</gene>
<dbReference type="RefSeq" id="WP_172511567.1">
    <property type="nucleotide sequence ID" value="NZ_CP032549.1"/>
</dbReference>
<dbReference type="EMBL" id="CP032549">
    <property type="protein sequence ID" value="QIV86697.1"/>
    <property type="molecule type" value="Genomic_DNA"/>
</dbReference>